<organism evidence="2">
    <name type="scientific">candidate division TA06 bacterium ADurb.Bin417</name>
    <dbReference type="NCBI Taxonomy" id="1852828"/>
    <lineage>
        <taxon>Bacteria</taxon>
        <taxon>Bacteria division TA06</taxon>
    </lineage>
</organism>
<accession>A0A1V5MDD3</accession>
<dbReference type="AlphaFoldDB" id="A0A1V5MDD3"/>
<name>A0A1V5MDD3_UNCT6</name>
<feature type="transmembrane region" description="Helical" evidence="1">
    <location>
        <begin position="20"/>
        <end position="41"/>
    </location>
</feature>
<evidence type="ECO:0000256" key="1">
    <source>
        <dbReference type="SAM" id="Phobius"/>
    </source>
</evidence>
<reference evidence="2" key="1">
    <citation type="submission" date="2017-02" db="EMBL/GenBank/DDBJ databases">
        <title>Delving into the versatile metabolic prowess of the omnipresent phylum Bacteroidetes.</title>
        <authorList>
            <person name="Nobu M.K."/>
            <person name="Mei R."/>
            <person name="Narihiro T."/>
            <person name="Kuroda K."/>
            <person name="Liu W.-T."/>
        </authorList>
    </citation>
    <scope>NUCLEOTIDE SEQUENCE</scope>
    <source>
        <strain evidence="2">ADurb.Bin417</strain>
    </source>
</reference>
<keyword evidence="1" id="KW-1133">Transmembrane helix</keyword>
<keyword evidence="1" id="KW-0812">Transmembrane</keyword>
<evidence type="ECO:0000313" key="2">
    <source>
        <dbReference type="EMBL" id="OPZ91263.1"/>
    </source>
</evidence>
<gene>
    <name evidence="2" type="ORF">BWY73_01136</name>
</gene>
<dbReference type="Proteomes" id="UP000485484">
    <property type="component" value="Unassembled WGS sequence"/>
</dbReference>
<dbReference type="EMBL" id="MWAK01000189">
    <property type="protein sequence ID" value="OPZ91263.1"/>
    <property type="molecule type" value="Genomic_DNA"/>
</dbReference>
<keyword evidence="1" id="KW-0472">Membrane</keyword>
<sequence>MISLTRSTSRLTLRATVRLFWMIGVIWKVVPIWMVLIWVVMMGGSGLVAVADGCWVTVEVV</sequence>
<comment type="caution">
    <text evidence="2">The sequence shown here is derived from an EMBL/GenBank/DDBJ whole genome shotgun (WGS) entry which is preliminary data.</text>
</comment>
<protein>
    <submittedName>
        <fullName evidence="2">Uncharacterized protein</fullName>
    </submittedName>
</protein>
<proteinExistence type="predicted"/>